<dbReference type="InterPro" id="IPR025579">
    <property type="entry name" value="DUF4357"/>
</dbReference>
<sequence>MSKPRSQTIRIFLPSGNPRGIRKVERTSNSNIRLIEIPRTDLHLFYEMEEAGGMGIYFLVGGNQLYVGETADLSTRIKQHDKAKTFWQRAFIVVLNNDFRTLDHLYCLEKTAIEHAQVAGRFSLENGTAGNTHRHLHDSIRSDCENIFDEIDTLLAVLNQDFFTEKQKPIIKVEAMLEATAQLEIPPVQEKPSEDNINEINEYSIPNTWTGRTVTVFCRSRDKILRGKGLFNVETKQILLLEGTMIYRKISETLPPGWKEVYQQWLASDFLADSKDPDFYVLQSEQLCASPSMAAALVLGNNRNGWQYWRTERGLTLDETYRKK</sequence>
<name>A0A448VPG2_9NEIS</name>
<reference evidence="2 3" key="1">
    <citation type="submission" date="2018-12" db="EMBL/GenBank/DDBJ databases">
        <authorList>
            <consortium name="Pathogen Informatics"/>
        </authorList>
    </citation>
    <scope>NUCLEOTIDE SEQUENCE [LARGE SCALE GENOMIC DNA]</scope>
    <source>
        <strain evidence="2 3">NCTC12742</strain>
    </source>
</reference>
<evidence type="ECO:0000313" key="3">
    <source>
        <dbReference type="Proteomes" id="UP000272771"/>
    </source>
</evidence>
<dbReference type="EMBL" id="LR134533">
    <property type="protein sequence ID" value="VEJ51695.1"/>
    <property type="molecule type" value="Genomic_DNA"/>
</dbReference>
<feature type="domain" description="DUF4357" evidence="1">
    <location>
        <begin position="263"/>
        <end position="317"/>
    </location>
</feature>
<proteinExistence type="predicted"/>
<protein>
    <recommendedName>
        <fullName evidence="1">DUF4357 domain-containing protein</fullName>
    </recommendedName>
</protein>
<evidence type="ECO:0000259" key="1">
    <source>
        <dbReference type="Pfam" id="PF14267"/>
    </source>
</evidence>
<dbReference type="Pfam" id="PF14267">
    <property type="entry name" value="DUF4357"/>
    <property type="match status" value="1"/>
</dbReference>
<keyword evidence="3" id="KW-1185">Reference proteome</keyword>
<gene>
    <name evidence="2" type="ORF">NCTC12742_01595</name>
</gene>
<dbReference type="CDD" id="cd10447">
    <property type="entry name" value="GIY-YIG_unchar_2"/>
    <property type="match status" value="1"/>
</dbReference>
<dbReference type="AlphaFoldDB" id="A0A448VPG2"/>
<organism evidence="2 3">
    <name type="scientific">Neisseria weaveri</name>
    <dbReference type="NCBI Taxonomy" id="28091"/>
    <lineage>
        <taxon>Bacteria</taxon>
        <taxon>Pseudomonadati</taxon>
        <taxon>Pseudomonadota</taxon>
        <taxon>Betaproteobacteria</taxon>
        <taxon>Neisseriales</taxon>
        <taxon>Neisseriaceae</taxon>
        <taxon>Neisseria</taxon>
    </lineage>
</organism>
<evidence type="ECO:0000313" key="2">
    <source>
        <dbReference type="EMBL" id="VEJ51695.1"/>
    </source>
</evidence>
<dbReference type="Proteomes" id="UP000272771">
    <property type="component" value="Chromosome"/>
</dbReference>
<accession>A0A448VPG2</accession>
<dbReference type="RefSeq" id="WP_050793674.1">
    <property type="nucleotide sequence ID" value="NZ_CAUJRG010000001.1"/>
</dbReference>
<dbReference type="OrthoDB" id="2656488at2"/>